<evidence type="ECO:0000313" key="1">
    <source>
        <dbReference type="EMBL" id="KAI4326498.1"/>
    </source>
</evidence>
<keyword evidence="2" id="KW-1185">Reference proteome</keyword>
<protein>
    <submittedName>
        <fullName evidence="1">Uncharacterized protein</fullName>
    </submittedName>
</protein>
<name>A0ACB9MQV5_9MYRT</name>
<reference evidence="2" key="1">
    <citation type="journal article" date="2023" name="Front. Plant Sci.">
        <title>Chromosomal-level genome assembly of Melastoma candidum provides insights into trichome evolution.</title>
        <authorList>
            <person name="Zhong Y."/>
            <person name="Wu W."/>
            <person name="Sun C."/>
            <person name="Zou P."/>
            <person name="Liu Y."/>
            <person name="Dai S."/>
            <person name="Zhou R."/>
        </authorList>
    </citation>
    <scope>NUCLEOTIDE SEQUENCE [LARGE SCALE GENOMIC DNA]</scope>
</reference>
<evidence type="ECO:0000313" key="2">
    <source>
        <dbReference type="Proteomes" id="UP001057402"/>
    </source>
</evidence>
<comment type="caution">
    <text evidence="1">The sequence shown here is derived from an EMBL/GenBank/DDBJ whole genome shotgun (WGS) entry which is preliminary data.</text>
</comment>
<proteinExistence type="predicted"/>
<dbReference type="EMBL" id="CM042888">
    <property type="protein sequence ID" value="KAI4326498.1"/>
    <property type="molecule type" value="Genomic_DNA"/>
</dbReference>
<organism evidence="1 2">
    <name type="scientific">Melastoma candidum</name>
    <dbReference type="NCBI Taxonomy" id="119954"/>
    <lineage>
        <taxon>Eukaryota</taxon>
        <taxon>Viridiplantae</taxon>
        <taxon>Streptophyta</taxon>
        <taxon>Embryophyta</taxon>
        <taxon>Tracheophyta</taxon>
        <taxon>Spermatophyta</taxon>
        <taxon>Magnoliopsida</taxon>
        <taxon>eudicotyledons</taxon>
        <taxon>Gunneridae</taxon>
        <taxon>Pentapetalae</taxon>
        <taxon>rosids</taxon>
        <taxon>malvids</taxon>
        <taxon>Myrtales</taxon>
        <taxon>Melastomataceae</taxon>
        <taxon>Melastomatoideae</taxon>
        <taxon>Melastomateae</taxon>
        <taxon>Melastoma</taxon>
    </lineage>
</organism>
<dbReference type="Proteomes" id="UP001057402">
    <property type="component" value="Chromosome 9"/>
</dbReference>
<sequence length="436" mass="47241">MSPSILPFFLHFVFTLCLNLPSSSQSRLPVVAPIYKDHTTSQYILPVDLATPPRPTNLLLDLGSLFSWINCYAPNNYTSSTYRNIPCNFTVCGAIDSFACGYCYDLPAGPTCSNNTCEYFPENPYSRTVGLENAVIDVLSLGSTVPSGPPESIPDFIFSCAKPDLLKNFAKGVSGLAAFGYSNESIPFQVSNGLSLPRIFAICLSGSRSPPGPVFLGSAGPYDFPPPGTDLSKGLIYTPILLDPYGDTVITYVRPSAEYFIGVSAIRVNSKNVPLNRTLLKIDPKTGYGGTRLSTIAKYTTLHPSIFKAVTEAFVQESSAMNLTITDPVEPFTICYPAENITATRVGPAVPTIDLVLQSSNVYWRIYGANSMVSVGRRKEYSCLGFVDGGPKARTSIVIGGYQMEDNLLQFDIEAMRLGFSSSVLARGTTCADYKF</sequence>
<accession>A0ACB9MQV5</accession>
<gene>
    <name evidence="1" type="ORF">MLD38_031806</name>
</gene>